<dbReference type="HAMAP" id="MF_00412">
    <property type="entry name" value="ProA"/>
    <property type="match status" value="1"/>
</dbReference>
<dbReference type="KEGG" id="ntr:B0W44_03695"/>
<evidence type="ECO:0000256" key="4">
    <source>
        <dbReference type="ARBA" id="ARBA00022857"/>
    </source>
</evidence>
<accession>A0A1U9K4N9</accession>
<evidence type="ECO:0000256" key="5">
    <source>
        <dbReference type="ARBA" id="ARBA00023002"/>
    </source>
</evidence>
<dbReference type="PIRSF" id="PIRSF000151">
    <property type="entry name" value="GPR"/>
    <property type="match status" value="1"/>
</dbReference>
<dbReference type="PROSITE" id="PS01223">
    <property type="entry name" value="PROA"/>
    <property type="match status" value="1"/>
</dbReference>
<proteinExistence type="inferred from homology"/>
<dbReference type="Gene3D" id="3.40.605.10">
    <property type="entry name" value="Aldehyde Dehydrogenase, Chain A, domain 1"/>
    <property type="match status" value="1"/>
</dbReference>
<dbReference type="GO" id="GO:0005737">
    <property type="term" value="C:cytoplasm"/>
    <property type="evidence" value="ECO:0007669"/>
    <property type="project" value="UniProtKB-SubCell"/>
</dbReference>
<name>A0A1U9K4N9_9BACL</name>
<dbReference type="CDD" id="cd07079">
    <property type="entry name" value="ALDH_F18-19_ProA-GPR"/>
    <property type="match status" value="1"/>
</dbReference>
<feature type="domain" description="Aldehyde dehydrogenase" evidence="8">
    <location>
        <begin position="3"/>
        <end position="305"/>
    </location>
</feature>
<dbReference type="NCBIfam" id="NF001221">
    <property type="entry name" value="PRK00197.1"/>
    <property type="match status" value="1"/>
</dbReference>
<evidence type="ECO:0000313" key="10">
    <source>
        <dbReference type="Proteomes" id="UP000188603"/>
    </source>
</evidence>
<dbReference type="PANTHER" id="PTHR11063">
    <property type="entry name" value="GLUTAMATE SEMIALDEHYDE DEHYDROGENASE"/>
    <property type="match status" value="1"/>
</dbReference>
<dbReference type="RefSeq" id="WP_077718825.1">
    <property type="nucleotide sequence ID" value="NZ_CP019699.1"/>
</dbReference>
<organism evidence="9 10">
    <name type="scientific">Novibacillus thermophilus</name>
    <dbReference type="NCBI Taxonomy" id="1471761"/>
    <lineage>
        <taxon>Bacteria</taxon>
        <taxon>Bacillati</taxon>
        <taxon>Bacillota</taxon>
        <taxon>Bacilli</taxon>
        <taxon>Bacillales</taxon>
        <taxon>Thermoactinomycetaceae</taxon>
        <taxon>Novibacillus</taxon>
    </lineage>
</organism>
<evidence type="ECO:0000256" key="2">
    <source>
        <dbReference type="ARBA" id="ARBA00022605"/>
    </source>
</evidence>
<dbReference type="Pfam" id="PF00171">
    <property type="entry name" value="Aldedh"/>
    <property type="match status" value="1"/>
</dbReference>
<keyword evidence="5 7" id="KW-0560">Oxidoreductase</keyword>
<keyword evidence="7" id="KW-0963">Cytoplasm</keyword>
<protein>
    <recommendedName>
        <fullName evidence="7">Gamma-glutamyl phosphate reductase</fullName>
        <shortName evidence="7">GPR</shortName>
        <ecNumber evidence="7">1.2.1.41</ecNumber>
    </recommendedName>
    <alternativeName>
        <fullName evidence="7">Glutamate-5-semialdehyde dehydrogenase</fullName>
    </alternativeName>
    <alternativeName>
        <fullName evidence="7">Glutamyl-gamma-semialdehyde dehydrogenase</fullName>
        <shortName evidence="7">GSA dehydrogenase</shortName>
    </alternativeName>
</protein>
<keyword evidence="10" id="KW-1185">Reference proteome</keyword>
<dbReference type="GO" id="GO:0004350">
    <property type="term" value="F:glutamate-5-semialdehyde dehydrogenase activity"/>
    <property type="evidence" value="ECO:0007669"/>
    <property type="project" value="UniProtKB-UniRule"/>
</dbReference>
<dbReference type="AlphaFoldDB" id="A0A1U9K4N9"/>
<comment type="subcellular location">
    <subcellularLocation>
        <location evidence="7">Cytoplasm</location>
    </subcellularLocation>
</comment>
<comment type="pathway">
    <text evidence="1 7">Amino-acid biosynthesis; L-proline biosynthesis; L-glutamate 5-semialdehyde from L-glutamate: step 2/2.</text>
</comment>
<dbReference type="InterPro" id="IPR016161">
    <property type="entry name" value="Ald_DH/histidinol_DH"/>
</dbReference>
<dbReference type="InterPro" id="IPR016163">
    <property type="entry name" value="Ald_DH_C"/>
</dbReference>
<reference evidence="9 10" key="1">
    <citation type="journal article" date="2015" name="Int. J. Syst. Evol. Microbiol.">
        <title>Novibacillus thermophilus gen. nov., sp. nov., a Gram-staining-negative and moderately thermophilic member of the family Thermoactinomycetaceae.</title>
        <authorList>
            <person name="Yang G."/>
            <person name="Chen J."/>
            <person name="Zhou S."/>
        </authorList>
    </citation>
    <scope>NUCLEOTIDE SEQUENCE [LARGE SCALE GENOMIC DNA]</scope>
    <source>
        <strain evidence="9 10">SG-1</strain>
    </source>
</reference>
<dbReference type="GO" id="GO:0050661">
    <property type="term" value="F:NADP binding"/>
    <property type="evidence" value="ECO:0007669"/>
    <property type="project" value="InterPro"/>
</dbReference>
<dbReference type="InterPro" id="IPR012134">
    <property type="entry name" value="Glu-5-SA_DH"/>
</dbReference>
<evidence type="ECO:0000259" key="8">
    <source>
        <dbReference type="Pfam" id="PF00171"/>
    </source>
</evidence>
<evidence type="ECO:0000256" key="1">
    <source>
        <dbReference type="ARBA" id="ARBA00004985"/>
    </source>
</evidence>
<dbReference type="Gene3D" id="3.40.309.10">
    <property type="entry name" value="Aldehyde Dehydrogenase, Chain A, domain 2"/>
    <property type="match status" value="1"/>
</dbReference>
<keyword evidence="4 7" id="KW-0521">NADP</keyword>
<dbReference type="FunFam" id="3.40.309.10:FF:000006">
    <property type="entry name" value="Gamma-glutamyl phosphate reductase"/>
    <property type="match status" value="1"/>
</dbReference>
<dbReference type="SUPFAM" id="SSF53720">
    <property type="entry name" value="ALDH-like"/>
    <property type="match status" value="1"/>
</dbReference>
<comment type="similarity">
    <text evidence="7">Belongs to the gamma-glutamyl phosphate reductase family.</text>
</comment>
<evidence type="ECO:0000313" key="9">
    <source>
        <dbReference type="EMBL" id="AQS55005.1"/>
    </source>
</evidence>
<dbReference type="NCBIfam" id="TIGR00407">
    <property type="entry name" value="proA"/>
    <property type="match status" value="1"/>
</dbReference>
<dbReference type="GO" id="GO:0055129">
    <property type="term" value="P:L-proline biosynthetic process"/>
    <property type="evidence" value="ECO:0007669"/>
    <property type="project" value="UniProtKB-UniRule"/>
</dbReference>
<dbReference type="EC" id="1.2.1.41" evidence="7"/>
<sequence length="421" mass="45750">MSDVRAKAELAKKSTGELAVLTTEQKNEALFNIARSIEQQTERILQENERDIENGVDNGLSGALLDRLRLTETRLKDIVSGLESLLELPDPVGEVLESWRRDDGLSIEKVRVPLGVIGMIYEARPNVTVDATGLGLKTGNAMLLRGSSSALNSNRVLVDVIRQGLEQSDVPSDAVQLVETTDRGTVQDMLKLNGLIDVIIPRGGAALIQRVVSESSVPVLETGAGICHIYIDRDARSEMAHSIVINAKTDRPGVCNAVETVLVHEAWAEKELQPLVEALEQCGVEVRGCSRTQSFAPSVKQANADDWDTEYLDTILSIKVVDSLNEAVAHIHRHGTRHSECIVTDNEQTANAFLQQVDAACVYHNASTRFTDGFQFGFGAEIGISTQKLHARGPIGLPQLTSYKYVLRGDGHIRGGGPTSC</sequence>
<comment type="function">
    <text evidence="7">Catalyzes the NADPH-dependent reduction of L-glutamate 5-phosphate into L-glutamate 5-semialdehyde and phosphate. The product spontaneously undergoes cyclization to form 1-pyrroline-5-carboxylate.</text>
</comment>
<dbReference type="STRING" id="1471761.B0W44_03695"/>
<dbReference type="InterPro" id="IPR015590">
    <property type="entry name" value="Aldehyde_DH_dom"/>
</dbReference>
<evidence type="ECO:0000256" key="7">
    <source>
        <dbReference type="HAMAP-Rule" id="MF_00412"/>
    </source>
</evidence>
<comment type="catalytic activity">
    <reaction evidence="6 7">
        <text>L-glutamate 5-semialdehyde + phosphate + NADP(+) = L-glutamyl 5-phosphate + NADPH + H(+)</text>
        <dbReference type="Rhea" id="RHEA:19541"/>
        <dbReference type="ChEBI" id="CHEBI:15378"/>
        <dbReference type="ChEBI" id="CHEBI:43474"/>
        <dbReference type="ChEBI" id="CHEBI:57783"/>
        <dbReference type="ChEBI" id="CHEBI:58066"/>
        <dbReference type="ChEBI" id="CHEBI:58274"/>
        <dbReference type="ChEBI" id="CHEBI:58349"/>
        <dbReference type="EC" id="1.2.1.41"/>
    </reaction>
</comment>
<dbReference type="InterPro" id="IPR016162">
    <property type="entry name" value="Ald_DH_N"/>
</dbReference>
<keyword evidence="2 7" id="KW-0028">Amino-acid biosynthesis</keyword>
<dbReference type="PANTHER" id="PTHR11063:SF8">
    <property type="entry name" value="DELTA-1-PYRROLINE-5-CARBOXYLATE SYNTHASE"/>
    <property type="match status" value="1"/>
</dbReference>
<dbReference type="EMBL" id="CP019699">
    <property type="protein sequence ID" value="AQS55005.1"/>
    <property type="molecule type" value="Genomic_DNA"/>
</dbReference>
<dbReference type="InterPro" id="IPR020593">
    <property type="entry name" value="G-glutamylP_reductase_CS"/>
</dbReference>
<dbReference type="OrthoDB" id="9809970at2"/>
<dbReference type="InterPro" id="IPR000965">
    <property type="entry name" value="GPR_dom"/>
</dbReference>
<keyword evidence="3 7" id="KW-0641">Proline biosynthesis</keyword>
<gene>
    <name evidence="7" type="primary">proA</name>
    <name evidence="9" type="ORF">B0W44_03695</name>
</gene>
<dbReference type="UniPathway" id="UPA00098">
    <property type="reaction ID" value="UER00360"/>
</dbReference>
<dbReference type="Proteomes" id="UP000188603">
    <property type="component" value="Chromosome"/>
</dbReference>
<evidence type="ECO:0000256" key="6">
    <source>
        <dbReference type="ARBA" id="ARBA00049024"/>
    </source>
</evidence>
<evidence type="ECO:0000256" key="3">
    <source>
        <dbReference type="ARBA" id="ARBA00022650"/>
    </source>
</evidence>